<accession>A0A6C6Z8J7</accession>
<organism evidence="1 2">
    <name type="scientific">Salmonella paratyphi B (strain ATCC BAA-1250 / SPB7)</name>
    <dbReference type="NCBI Taxonomy" id="1016998"/>
    <lineage>
        <taxon>Bacteria</taxon>
        <taxon>Pseudomonadati</taxon>
        <taxon>Pseudomonadota</taxon>
        <taxon>Gammaproteobacteria</taxon>
        <taxon>Enterobacterales</taxon>
        <taxon>Enterobacteriaceae</taxon>
        <taxon>Salmonella</taxon>
    </lineage>
</organism>
<dbReference type="Proteomes" id="UP000008556">
    <property type="component" value="Chromosome"/>
</dbReference>
<name>A0A6C6Z8J7_SALPB</name>
<protein>
    <submittedName>
        <fullName evidence="1">Uncharacterized protein</fullName>
    </submittedName>
</protein>
<reference evidence="1 2" key="1">
    <citation type="submission" date="2007-11" db="EMBL/GenBank/DDBJ databases">
        <authorList>
            <consortium name="The Salmonella enterica serovar Paratyphi B Genome Sequencing Project"/>
            <person name="McClelland M."/>
            <person name="Sanderson E.K."/>
            <person name="Porwollik S."/>
            <person name="Spieth J."/>
            <person name="Clifton W.S."/>
            <person name="Fulton R."/>
            <person name="Cordes M."/>
            <person name="Wollam A."/>
            <person name="Shah N."/>
            <person name="Pepin K."/>
            <person name="Bhonagiri V."/>
            <person name="Nash W."/>
            <person name="Johnson M."/>
            <person name="Thiruvilangam P."/>
            <person name="Wilson R."/>
        </authorList>
    </citation>
    <scope>NUCLEOTIDE SEQUENCE [LARGE SCALE GENOMIC DNA]</scope>
    <source>
        <strain evidence="2">ATCC BAA-1250 / SPB7</strain>
    </source>
</reference>
<proteinExistence type="predicted"/>
<dbReference type="EMBL" id="CP000886">
    <property type="protein sequence ID" value="ABX69954.1"/>
    <property type="molecule type" value="Genomic_DNA"/>
</dbReference>
<gene>
    <name evidence="1" type="ordered locus">SPAB_04641</name>
</gene>
<dbReference type="AlphaFoldDB" id="A0A6C6Z8J7"/>
<dbReference type="KEGG" id="spq:SPAB_04641"/>
<evidence type="ECO:0000313" key="1">
    <source>
        <dbReference type="EMBL" id="ABX69954.1"/>
    </source>
</evidence>
<sequence length="58" mass="6739">MSHFLRQIIAFCVPFSAFIASLQQPTKKSGKRLGWCIFTCRFLFTKALYLPGNVRRRS</sequence>
<evidence type="ECO:0000313" key="2">
    <source>
        <dbReference type="Proteomes" id="UP000008556"/>
    </source>
</evidence>